<dbReference type="Gene3D" id="3.40.50.720">
    <property type="entry name" value="NAD(P)-binding Rossmann-like Domain"/>
    <property type="match status" value="1"/>
</dbReference>
<keyword evidence="3" id="KW-1185">Reference proteome</keyword>
<evidence type="ECO:0000256" key="1">
    <source>
        <dbReference type="ARBA" id="ARBA00023002"/>
    </source>
</evidence>
<dbReference type="PANTHER" id="PTHR43899:SF32">
    <property type="entry name" value="OS11G0432600 PROTEIN"/>
    <property type="match status" value="1"/>
</dbReference>
<dbReference type="SUPFAM" id="SSF51735">
    <property type="entry name" value="NAD(P)-binding Rossmann-fold domains"/>
    <property type="match status" value="1"/>
</dbReference>
<dbReference type="Proteomes" id="UP000663760">
    <property type="component" value="Chromosome 11"/>
</dbReference>
<dbReference type="GO" id="GO:0045703">
    <property type="term" value="F:ketoreductase activity"/>
    <property type="evidence" value="ECO:0007669"/>
    <property type="project" value="TreeGrafter"/>
</dbReference>
<dbReference type="Pfam" id="PF00106">
    <property type="entry name" value="adh_short"/>
    <property type="match status" value="1"/>
</dbReference>
<dbReference type="PANTHER" id="PTHR43899">
    <property type="entry name" value="RH59310P"/>
    <property type="match status" value="1"/>
</dbReference>
<dbReference type="OrthoDB" id="5545019at2759"/>
<sequence>MAFELVRRGLNLILVGRNPEKLKQVTGELRAEVPTAELVSIVFDLSNDIPDGIQRLEKAIERLDVGILVNNAAASYAVPKCLHEVDEEMYTELVKVNMDALTEITRVVLLRMLKKKKGAIVNVGSGSSVIAPSYPMFTVYAGTKASLHHEYKEKGIDVQCQVPSYIVTKMVPDKRRSFFNSAPEEYALPAVRAIGFGTTVLPYWRHSIQCYFAKLAPESILNEWLLRSAIKRREQYPA</sequence>
<keyword evidence="1" id="KW-0560">Oxidoreductase</keyword>
<dbReference type="InterPro" id="IPR036291">
    <property type="entry name" value="NAD(P)-bd_dom_sf"/>
</dbReference>
<reference evidence="2" key="1">
    <citation type="submission" date="2020-02" db="EMBL/GenBank/DDBJ databases">
        <authorList>
            <person name="Scholz U."/>
            <person name="Mascher M."/>
            <person name="Fiebig A."/>
        </authorList>
    </citation>
    <scope>NUCLEOTIDE SEQUENCE</scope>
</reference>
<organism evidence="2 3">
    <name type="scientific">Spirodela intermedia</name>
    <name type="common">Intermediate duckweed</name>
    <dbReference type="NCBI Taxonomy" id="51605"/>
    <lineage>
        <taxon>Eukaryota</taxon>
        <taxon>Viridiplantae</taxon>
        <taxon>Streptophyta</taxon>
        <taxon>Embryophyta</taxon>
        <taxon>Tracheophyta</taxon>
        <taxon>Spermatophyta</taxon>
        <taxon>Magnoliopsida</taxon>
        <taxon>Liliopsida</taxon>
        <taxon>Araceae</taxon>
        <taxon>Lemnoideae</taxon>
        <taxon>Spirodela</taxon>
    </lineage>
</organism>
<dbReference type="AlphaFoldDB" id="A0A7I8L727"/>
<protein>
    <submittedName>
        <fullName evidence="2">Uncharacterized protein</fullName>
    </submittedName>
</protein>
<gene>
    <name evidence="2" type="ORF">SI8410_11015752</name>
</gene>
<dbReference type="CDD" id="cd05356">
    <property type="entry name" value="17beta-HSD1_like_SDR_c"/>
    <property type="match status" value="1"/>
</dbReference>
<dbReference type="PRINTS" id="PR00081">
    <property type="entry name" value="GDHRDH"/>
</dbReference>
<dbReference type="PIRSF" id="PIRSF000126">
    <property type="entry name" value="11-beta-HSD1"/>
    <property type="match status" value="1"/>
</dbReference>
<dbReference type="InterPro" id="IPR002347">
    <property type="entry name" value="SDR_fam"/>
</dbReference>
<name>A0A7I8L727_SPIIN</name>
<dbReference type="GO" id="GO:0005783">
    <property type="term" value="C:endoplasmic reticulum"/>
    <property type="evidence" value="ECO:0007669"/>
    <property type="project" value="TreeGrafter"/>
</dbReference>
<proteinExistence type="predicted"/>
<accession>A0A7I8L727</accession>
<dbReference type="EMBL" id="LR746274">
    <property type="protein sequence ID" value="CAA7405074.1"/>
    <property type="molecule type" value="Genomic_DNA"/>
</dbReference>
<dbReference type="InterPro" id="IPR051019">
    <property type="entry name" value="VLCFA-Steroid_DH"/>
</dbReference>
<evidence type="ECO:0000313" key="3">
    <source>
        <dbReference type="Proteomes" id="UP000663760"/>
    </source>
</evidence>
<evidence type="ECO:0000313" key="2">
    <source>
        <dbReference type="EMBL" id="CAA7405074.1"/>
    </source>
</evidence>